<reference evidence="8 9" key="1">
    <citation type="journal article" date="2020" name="Genomics">
        <title>Complete, high-quality genomes from long-read metagenomic sequencing of two wolf lichen thalli reveals enigmatic genome architecture.</title>
        <authorList>
            <person name="McKenzie S.K."/>
            <person name="Walston R.F."/>
            <person name="Allen J.L."/>
        </authorList>
    </citation>
    <scope>NUCLEOTIDE SEQUENCE [LARGE SCALE GENOMIC DNA]</scope>
    <source>
        <strain evidence="8">WasteWater1</strain>
    </source>
</reference>
<proteinExistence type="inferred from homology"/>
<dbReference type="PROSITE" id="PS51762">
    <property type="entry name" value="GH16_2"/>
    <property type="match status" value="1"/>
</dbReference>
<dbReference type="FunFam" id="2.60.120.200:FF:000159">
    <property type="entry name" value="Glycosidase"/>
    <property type="match status" value="1"/>
</dbReference>
<dbReference type="GO" id="GO:0005975">
    <property type="term" value="P:carbohydrate metabolic process"/>
    <property type="evidence" value="ECO:0007669"/>
    <property type="project" value="InterPro"/>
</dbReference>
<dbReference type="SUPFAM" id="SSF50475">
    <property type="entry name" value="FMN-binding split barrel"/>
    <property type="match status" value="1"/>
</dbReference>
<feature type="compositionally biased region" description="Low complexity" evidence="6">
    <location>
        <begin position="507"/>
        <end position="519"/>
    </location>
</feature>
<feature type="domain" description="GH16" evidence="7">
    <location>
        <begin position="169"/>
        <end position="378"/>
    </location>
</feature>
<dbReference type="GO" id="GO:0009277">
    <property type="term" value="C:fungal-type cell wall"/>
    <property type="evidence" value="ECO:0007669"/>
    <property type="project" value="TreeGrafter"/>
</dbReference>
<dbReference type="PANTHER" id="PTHR10963:SF22">
    <property type="entry name" value="GLYCOSIDASE CRH2-RELATED"/>
    <property type="match status" value="1"/>
</dbReference>
<comment type="caution">
    <text evidence="8">The sequence shown here is derived from an EMBL/GenBank/DDBJ whole genome shotgun (WGS) entry which is preliminary data.</text>
</comment>
<evidence type="ECO:0000313" key="9">
    <source>
        <dbReference type="Proteomes" id="UP000593566"/>
    </source>
</evidence>
<comment type="similarity">
    <text evidence="4">Belongs to the glycosyl hydrolase 16 family. CRH1 subfamily.</text>
</comment>
<evidence type="ECO:0000313" key="8">
    <source>
        <dbReference type="EMBL" id="KAF6226173.1"/>
    </source>
</evidence>
<dbReference type="Pfam" id="PF00722">
    <property type="entry name" value="Glyco_hydro_16"/>
    <property type="match status" value="1"/>
</dbReference>
<keyword evidence="1" id="KW-0732">Signal</keyword>
<evidence type="ECO:0000256" key="6">
    <source>
        <dbReference type="SAM" id="MobiDB-lite"/>
    </source>
</evidence>
<dbReference type="RefSeq" id="XP_037154726.1">
    <property type="nucleotide sequence ID" value="XM_037299900.1"/>
</dbReference>
<keyword evidence="9" id="KW-1185">Reference proteome</keyword>
<dbReference type="InterPro" id="IPR013320">
    <property type="entry name" value="ConA-like_dom_sf"/>
</dbReference>
<evidence type="ECO:0000256" key="4">
    <source>
        <dbReference type="ARBA" id="ARBA00038074"/>
    </source>
</evidence>
<evidence type="ECO:0000256" key="5">
    <source>
        <dbReference type="ARBA" id="ARBA00093308"/>
    </source>
</evidence>
<accession>A0A8H6FFQ1</accession>
<protein>
    <recommendedName>
        <fullName evidence="7">GH16 domain-containing protein</fullName>
    </recommendedName>
</protein>
<name>A0A8H6FFQ1_9LECA</name>
<feature type="compositionally biased region" description="Low complexity" evidence="6">
    <location>
        <begin position="447"/>
        <end position="467"/>
    </location>
</feature>
<comment type="function">
    <text evidence="5">Dual chitinase/transglycosylase that plays a role in cell wall architecture. Chitinase and transglycosylase activities are coupled. Required for the polysaccharide cross-linking at the septa and the cell wall. More specifically, transfers chitin to 1,6-beta-glucan in the cell wall.</text>
</comment>
<evidence type="ECO:0000259" key="7">
    <source>
        <dbReference type="PROSITE" id="PS51762"/>
    </source>
</evidence>
<dbReference type="PANTHER" id="PTHR10963">
    <property type="entry name" value="GLYCOSYL HYDROLASE-RELATED"/>
    <property type="match status" value="1"/>
</dbReference>
<keyword evidence="2" id="KW-0378">Hydrolase</keyword>
<dbReference type="InterPro" id="IPR050546">
    <property type="entry name" value="Glycosyl_Hydrlase_16"/>
</dbReference>
<sequence>MHQTIDPAILYWESAVIIISTTNQDGTTHLAPMSSAWWLSQRCMLGLAAQSQTTINLQRSKQCVLNLPSDTMTAAGYRHVKDMFALAQLTPTASEVVEPSRIMECPLQMEAELVAVNEMNRDEEGKEGFLLGLEVKVLRIQAEEHIMQIGSQAPVVRNTANAVWEHIVSDYKLTSLDGITANTQFLGDASKANWVSQGTPLLTPDNSAVILTLAEDGASASGTLLSSSHYVWYGKVSATMKTSRGAGVVSAFVLFSDVQDEIDFEFVGTDLNTAQSNFYWQGVTDYENEINLTVSEGGDTFSAWHTYEVDWTPTSLTWSVDGNASRVLNKADTFNKTDNKYHYPQTPARIQLSLWPAGTTKSGQGTIDWAGGLINWNSQDVQTNGYFYSMYNDVNVECYPAPSDANGTGTVSYKYGDVDGLEGDIELTNDPTILGSFVADGTDMSKGKSNPSSTSSTKGGSATATPTNLATVPGLSGAGGTDGTGVGGDSGSGSGSSSGSGSGSDSGSGTSSASGTAATGIGGFDQGDQKQGSGASKGEEVTRGSIFAALVAFIGVLMMWA</sequence>
<evidence type="ECO:0000256" key="2">
    <source>
        <dbReference type="ARBA" id="ARBA00022801"/>
    </source>
</evidence>
<dbReference type="InterPro" id="IPR000757">
    <property type="entry name" value="Beta-glucanase-like"/>
</dbReference>
<evidence type="ECO:0000256" key="1">
    <source>
        <dbReference type="ARBA" id="ARBA00022729"/>
    </source>
</evidence>
<gene>
    <name evidence="8" type="ORF">HO133_009039</name>
</gene>
<dbReference type="SUPFAM" id="SSF49899">
    <property type="entry name" value="Concanavalin A-like lectins/glucanases"/>
    <property type="match status" value="1"/>
</dbReference>
<keyword evidence="3" id="KW-0326">Glycosidase</keyword>
<dbReference type="GeneID" id="59337434"/>
<organism evidence="8 9">
    <name type="scientific">Letharia lupina</name>
    <dbReference type="NCBI Taxonomy" id="560253"/>
    <lineage>
        <taxon>Eukaryota</taxon>
        <taxon>Fungi</taxon>
        <taxon>Dikarya</taxon>
        <taxon>Ascomycota</taxon>
        <taxon>Pezizomycotina</taxon>
        <taxon>Lecanoromycetes</taxon>
        <taxon>OSLEUM clade</taxon>
        <taxon>Lecanoromycetidae</taxon>
        <taxon>Lecanorales</taxon>
        <taxon>Lecanorineae</taxon>
        <taxon>Parmeliaceae</taxon>
        <taxon>Letharia</taxon>
    </lineage>
</organism>
<dbReference type="Proteomes" id="UP000593566">
    <property type="component" value="Unassembled WGS sequence"/>
</dbReference>
<dbReference type="GO" id="GO:0016757">
    <property type="term" value="F:glycosyltransferase activity"/>
    <property type="evidence" value="ECO:0007669"/>
    <property type="project" value="TreeGrafter"/>
</dbReference>
<evidence type="ECO:0000256" key="3">
    <source>
        <dbReference type="ARBA" id="ARBA00023295"/>
    </source>
</evidence>
<dbReference type="Gene3D" id="2.30.110.10">
    <property type="entry name" value="Electron Transport, Fmn-binding Protein, Chain A"/>
    <property type="match status" value="1"/>
</dbReference>
<feature type="region of interest" description="Disordered" evidence="6">
    <location>
        <begin position="438"/>
        <end position="540"/>
    </location>
</feature>
<dbReference type="GO" id="GO:0004553">
    <property type="term" value="F:hydrolase activity, hydrolyzing O-glycosyl compounds"/>
    <property type="evidence" value="ECO:0007669"/>
    <property type="project" value="InterPro"/>
</dbReference>
<dbReference type="GO" id="GO:0031505">
    <property type="term" value="P:fungal-type cell wall organization"/>
    <property type="evidence" value="ECO:0007669"/>
    <property type="project" value="TreeGrafter"/>
</dbReference>
<dbReference type="Gene3D" id="2.60.120.200">
    <property type="match status" value="1"/>
</dbReference>
<dbReference type="AlphaFoldDB" id="A0A8H6FFQ1"/>
<feature type="compositionally biased region" description="Gly residues" evidence="6">
    <location>
        <begin position="476"/>
        <end position="506"/>
    </location>
</feature>
<dbReference type="InterPro" id="IPR012349">
    <property type="entry name" value="Split_barrel_FMN-bd"/>
</dbReference>
<dbReference type="EMBL" id="JACCJB010000006">
    <property type="protein sequence ID" value="KAF6226173.1"/>
    <property type="molecule type" value="Genomic_DNA"/>
</dbReference>